<accession>A0A2H9TN22</accession>
<evidence type="ECO:0000313" key="12">
    <source>
        <dbReference type="Proteomes" id="UP000240830"/>
    </source>
</evidence>
<evidence type="ECO:0000256" key="2">
    <source>
        <dbReference type="ARBA" id="ARBA00004687"/>
    </source>
</evidence>
<keyword evidence="10" id="KW-0732">Signal</keyword>
<comment type="pathway">
    <text evidence="2 10">Glycolipid biosynthesis; glycosylphosphatidylinositol-anchor biosynthesis.</text>
</comment>
<evidence type="ECO:0000256" key="4">
    <source>
        <dbReference type="ARBA" id="ARBA00022502"/>
    </source>
</evidence>
<organism evidence="11 12">
    <name type="scientific">Paramicrosporidium saccamoebae</name>
    <dbReference type="NCBI Taxonomy" id="1246581"/>
    <lineage>
        <taxon>Eukaryota</taxon>
        <taxon>Fungi</taxon>
        <taxon>Fungi incertae sedis</taxon>
        <taxon>Cryptomycota</taxon>
        <taxon>Cryptomycota incertae sedis</taxon>
        <taxon>Paramicrosporidium</taxon>
    </lineage>
</organism>
<protein>
    <recommendedName>
        <fullName evidence="10">Protein PBN1</fullName>
    </recommendedName>
</protein>
<evidence type="ECO:0000256" key="10">
    <source>
        <dbReference type="RuleBase" id="RU366056"/>
    </source>
</evidence>
<evidence type="ECO:0000256" key="6">
    <source>
        <dbReference type="ARBA" id="ARBA00022824"/>
    </source>
</evidence>
<reference evidence="11 12" key="1">
    <citation type="submission" date="2016-10" db="EMBL/GenBank/DDBJ databases">
        <title>The genome of Paramicrosporidium saccamoebae is the missing link in understanding Cryptomycota and Microsporidia evolution.</title>
        <authorList>
            <person name="Quandt C.A."/>
            <person name="Beaudet D."/>
            <person name="Corsaro D."/>
            <person name="Michel R."/>
            <person name="Corradi N."/>
            <person name="James T."/>
        </authorList>
    </citation>
    <scope>NUCLEOTIDE SEQUENCE [LARGE SCALE GENOMIC DNA]</scope>
    <source>
        <strain evidence="11 12">KSL3</strain>
    </source>
</reference>
<dbReference type="InterPro" id="IPR013233">
    <property type="entry name" value="PIG-X/PBN1"/>
</dbReference>
<comment type="caution">
    <text evidence="11">The sequence shown here is derived from an EMBL/GenBank/DDBJ whole genome shotgun (WGS) entry which is preliminary data.</text>
</comment>
<feature type="chain" id="PRO_5025089221" description="Protein PBN1" evidence="10">
    <location>
        <begin position="28"/>
        <end position="244"/>
    </location>
</feature>
<evidence type="ECO:0000256" key="8">
    <source>
        <dbReference type="ARBA" id="ARBA00023136"/>
    </source>
</evidence>
<evidence type="ECO:0000256" key="1">
    <source>
        <dbReference type="ARBA" id="ARBA00004389"/>
    </source>
</evidence>
<dbReference type="EMBL" id="MTSL01000083">
    <property type="protein sequence ID" value="PJF19060.1"/>
    <property type="molecule type" value="Genomic_DNA"/>
</dbReference>
<dbReference type="GO" id="GO:0005789">
    <property type="term" value="C:endoplasmic reticulum membrane"/>
    <property type="evidence" value="ECO:0007669"/>
    <property type="project" value="UniProtKB-SubCell"/>
</dbReference>
<dbReference type="AlphaFoldDB" id="A0A2H9TN22"/>
<evidence type="ECO:0000256" key="7">
    <source>
        <dbReference type="ARBA" id="ARBA00022989"/>
    </source>
</evidence>
<dbReference type="Proteomes" id="UP000240830">
    <property type="component" value="Unassembled WGS sequence"/>
</dbReference>
<keyword evidence="7" id="KW-1133">Transmembrane helix</keyword>
<sequence length="244" mass="27192">MTLAGYLAGLTTLTASIMFLLQPTTVPETTPSTSWWESFSEWVLHSHPAPSYAKLPLFGVAPDVILRAQHSWSGTGFHLRYKLQVEMLGEAPGCLLTAKWSVPKDMFVDQWLLHRATLETWQVDGDVDLEAPVYSDAAKSFTLQATRPLGTLVLLEIPDFVLRYQQPSSLRKRSSKVFLHPPKLGLECPEDGKELVIKVEEIGKNFRPLDASVPVAQPHPIISYATLTTVVSSLCYLLVQLYKS</sequence>
<gene>
    <name evidence="11" type="ORF">PSACC_01126</name>
</gene>
<dbReference type="GO" id="GO:0006506">
    <property type="term" value="P:GPI anchor biosynthetic process"/>
    <property type="evidence" value="ECO:0007669"/>
    <property type="project" value="UniProtKB-UniPathway"/>
</dbReference>
<dbReference type="UniPathway" id="UPA00196"/>
<evidence type="ECO:0000256" key="3">
    <source>
        <dbReference type="ARBA" id="ARBA00010345"/>
    </source>
</evidence>
<keyword evidence="8" id="KW-0472">Membrane</keyword>
<comment type="similarity">
    <text evidence="3 10">Belongs to the PIGX family.</text>
</comment>
<keyword evidence="4 10" id="KW-0337">GPI-anchor biosynthesis</keyword>
<evidence type="ECO:0000256" key="5">
    <source>
        <dbReference type="ARBA" id="ARBA00022692"/>
    </source>
</evidence>
<keyword evidence="12" id="KW-1185">Reference proteome</keyword>
<evidence type="ECO:0000256" key="9">
    <source>
        <dbReference type="ARBA" id="ARBA00023180"/>
    </source>
</evidence>
<evidence type="ECO:0000313" key="11">
    <source>
        <dbReference type="EMBL" id="PJF19060.1"/>
    </source>
</evidence>
<comment type="function">
    <text evidence="10">Required for proper folding and/or the stability of a subset of proteins in the endoplasmic reticulum. Component of glycosylphosphatidylinositol-mannosyltransferase 1 which transfers the first of the 4 mannoses in the GPI-anchor precursors during GPI-anchor biosynthesis. Probably acts by stabilizing the mannosyltransferase GPI14.</text>
</comment>
<feature type="signal peptide" evidence="10">
    <location>
        <begin position="1"/>
        <end position="27"/>
    </location>
</feature>
<keyword evidence="6 10" id="KW-0256">Endoplasmic reticulum</keyword>
<keyword evidence="5" id="KW-0812">Transmembrane</keyword>
<keyword evidence="9" id="KW-0325">Glycoprotein</keyword>
<proteinExistence type="inferred from homology"/>
<dbReference type="Pfam" id="PF08320">
    <property type="entry name" value="PIG-X"/>
    <property type="match status" value="1"/>
</dbReference>
<name>A0A2H9TN22_9FUNG</name>
<comment type="subcellular location">
    <subcellularLocation>
        <location evidence="1 10">Endoplasmic reticulum membrane</location>
        <topology evidence="1 10">Single-pass membrane protein</topology>
    </subcellularLocation>
</comment>